<keyword evidence="2" id="KW-1185">Reference proteome</keyword>
<accession>A0A7X5QVE7</accession>
<dbReference type="EMBL" id="JAAQTL010000001">
    <property type="protein sequence ID" value="NID16032.1"/>
    <property type="molecule type" value="Genomic_DNA"/>
</dbReference>
<reference evidence="1 2" key="1">
    <citation type="journal article" date="2006" name="Int. J. Syst. Evol. Microbiol.">
        <title>Dyella yeojuensis sp. nov., isolated from greenhouse soil in Korea.</title>
        <authorList>
            <person name="Kim B.Y."/>
            <person name="Weon H.Y."/>
            <person name="Lee K.H."/>
            <person name="Seok S.J."/>
            <person name="Kwon S.W."/>
            <person name="Go S.J."/>
            <person name="Stackebrandt E."/>
        </authorList>
    </citation>
    <scope>NUCLEOTIDE SEQUENCE [LARGE SCALE GENOMIC DNA]</scope>
    <source>
        <strain evidence="1 2">DSM 17673</strain>
    </source>
</reference>
<dbReference type="AlphaFoldDB" id="A0A7X5QVE7"/>
<evidence type="ECO:0000313" key="2">
    <source>
        <dbReference type="Proteomes" id="UP000518878"/>
    </source>
</evidence>
<protein>
    <submittedName>
        <fullName evidence="1">Uncharacterized protein</fullName>
    </submittedName>
</protein>
<organism evidence="1 2">
    <name type="scientific">Luteibacter yeojuensis</name>
    <dbReference type="NCBI Taxonomy" id="345309"/>
    <lineage>
        <taxon>Bacteria</taxon>
        <taxon>Pseudomonadati</taxon>
        <taxon>Pseudomonadota</taxon>
        <taxon>Gammaproteobacteria</taxon>
        <taxon>Lysobacterales</taxon>
        <taxon>Rhodanobacteraceae</taxon>
        <taxon>Luteibacter</taxon>
    </lineage>
</organism>
<sequence length="77" mass="8221">MGTSGKSMPACGLFNGIFFFVENRTDSESGNSGGEIRETKRHPGICGLRKKKRLRAAGVFLARSIPLIAAYRSGCAA</sequence>
<evidence type="ECO:0000313" key="1">
    <source>
        <dbReference type="EMBL" id="NID16032.1"/>
    </source>
</evidence>
<gene>
    <name evidence="1" type="ORF">HBF32_11235</name>
</gene>
<comment type="caution">
    <text evidence="1">The sequence shown here is derived from an EMBL/GenBank/DDBJ whole genome shotgun (WGS) entry which is preliminary data.</text>
</comment>
<dbReference type="Proteomes" id="UP000518878">
    <property type="component" value="Unassembled WGS sequence"/>
</dbReference>
<name>A0A7X5QVE7_9GAMM</name>
<proteinExistence type="predicted"/>